<feature type="chain" id="PRO_5008582838" description="Right handed beta helix domain-containing protein" evidence="3">
    <location>
        <begin position="20"/>
        <end position="760"/>
    </location>
</feature>
<keyword evidence="2" id="KW-0472">Membrane</keyword>
<evidence type="ECO:0000256" key="3">
    <source>
        <dbReference type="SAM" id="SignalP"/>
    </source>
</evidence>
<keyword evidence="2" id="KW-1133">Transmembrane helix</keyword>
<feature type="transmembrane region" description="Helical" evidence="2">
    <location>
        <begin position="489"/>
        <end position="513"/>
    </location>
</feature>
<evidence type="ECO:0000313" key="4">
    <source>
        <dbReference type="EMBL" id="JAS47414.1"/>
    </source>
</evidence>
<dbReference type="InterPro" id="IPR011050">
    <property type="entry name" value="Pectin_lyase_fold/virulence"/>
</dbReference>
<keyword evidence="2" id="KW-0812">Transmembrane</keyword>
<evidence type="ECO:0000256" key="1">
    <source>
        <dbReference type="SAM" id="MobiDB-lite"/>
    </source>
</evidence>
<accession>A0A1B6FBB6</accession>
<evidence type="ECO:0008006" key="5">
    <source>
        <dbReference type="Google" id="ProtNLM"/>
    </source>
</evidence>
<evidence type="ECO:0000256" key="2">
    <source>
        <dbReference type="SAM" id="Phobius"/>
    </source>
</evidence>
<dbReference type="SUPFAM" id="SSF51126">
    <property type="entry name" value="Pectin lyase-like"/>
    <property type="match status" value="1"/>
</dbReference>
<keyword evidence="3" id="KW-0732">Signal</keyword>
<dbReference type="EMBL" id="GECZ01022355">
    <property type="protein sequence ID" value="JAS47414.1"/>
    <property type="molecule type" value="Transcribed_RNA"/>
</dbReference>
<protein>
    <recommendedName>
        <fullName evidence="5">Right handed beta helix domain-containing protein</fullName>
    </recommendedName>
</protein>
<dbReference type="Gene3D" id="3.80.10.10">
    <property type="entry name" value="Ribonuclease Inhibitor"/>
    <property type="match status" value="1"/>
</dbReference>
<feature type="signal peptide" evidence="3">
    <location>
        <begin position="1"/>
        <end position="19"/>
    </location>
</feature>
<dbReference type="InterPro" id="IPR032675">
    <property type="entry name" value="LRR_dom_sf"/>
</dbReference>
<sequence>MGWSSVLVLSVLVYTSTSSLPICDYTQCNCTDYGGPWIKADCHFNSSQKQLDITPETIPKNLAELQISGPREMVLDSGSFSLNGLTFVNLSDVGVLTVGKNAFARVASKSLRFEVRRVNRVILETNAFCEFKLSALSAILEQLGHLIVQKKAFDRLLSLDISRVGQLDLHPEAFFFEPDSTKYNGPATKITLDRVKLDELPERVFPSLNQLTITNSEVKTVRASAFQALLLTSVHLINTTLESVETEAFTTRSIIGHLEMDGVTAGLLQPNCMQSGISALTIRGSSFREIAESAFLTPSATIIIAENVFNRVRSRGFTFKETSSLTVENNRFNALDDYAFILPERVSESGQTINMTFRGNSFSRDVGREALDFTRSNQMGTIVQNNSFDHQCHCEEPTKNWLREKINGSERLIDLFYENSLCHINLDLSRCFSLPRGIFMMENFSALACDSEGQYSCPEVVQSDAAIPSFPGTTSDIVYDTSTDRERKVLVSILIFVVSGIVLMLFLSGLMWLRRNGYCTKARLMLLPSADSVFDIISRAVVGSTAPSGVSAVPAHEYAELQQAQKLAEESVEDEIPLEDKATQTLPEELTQELLQTLREKLDDPENYSEARDMIEHLYDLIKVEESCNQNSDSISLQLEELEDLPEGENLYDVIGPKPRPKTRIPREKRSLVSVGTRAPSPDKLLPLSLSRLRPTVLCDYMEPRDRQHHVYQEITPPASSVLCDYTEPPDSKPHVYHELSMANRPLPSKPDPGEGPSSR</sequence>
<dbReference type="AlphaFoldDB" id="A0A1B6FBB6"/>
<name>A0A1B6FBB6_9HEMI</name>
<reference evidence="4" key="1">
    <citation type="submission" date="2015-11" db="EMBL/GenBank/DDBJ databases">
        <title>De novo transcriptome assembly of four potential Pierce s Disease insect vectors from Arizona vineyards.</title>
        <authorList>
            <person name="Tassone E.E."/>
        </authorList>
    </citation>
    <scope>NUCLEOTIDE SEQUENCE</scope>
</reference>
<feature type="region of interest" description="Disordered" evidence="1">
    <location>
        <begin position="722"/>
        <end position="760"/>
    </location>
</feature>
<proteinExistence type="predicted"/>
<gene>
    <name evidence="4" type="ORF">g.18465</name>
</gene>
<organism evidence="4">
    <name type="scientific">Cuerna arida</name>
    <dbReference type="NCBI Taxonomy" id="1464854"/>
    <lineage>
        <taxon>Eukaryota</taxon>
        <taxon>Metazoa</taxon>
        <taxon>Ecdysozoa</taxon>
        <taxon>Arthropoda</taxon>
        <taxon>Hexapoda</taxon>
        <taxon>Insecta</taxon>
        <taxon>Pterygota</taxon>
        <taxon>Neoptera</taxon>
        <taxon>Paraneoptera</taxon>
        <taxon>Hemiptera</taxon>
        <taxon>Auchenorrhyncha</taxon>
        <taxon>Membracoidea</taxon>
        <taxon>Cicadellidae</taxon>
        <taxon>Cicadellinae</taxon>
        <taxon>Proconiini</taxon>
        <taxon>Cuerna</taxon>
    </lineage>
</organism>